<proteinExistence type="predicted"/>
<dbReference type="Proteomes" id="UP000322214">
    <property type="component" value="Chromosome"/>
</dbReference>
<dbReference type="RefSeq" id="WP_075085591.1">
    <property type="nucleotide sequence ID" value="NZ_CP042912.1"/>
</dbReference>
<organism evidence="2 3">
    <name type="scientific">Mariniblastus fucicola</name>
    <dbReference type="NCBI Taxonomy" id="980251"/>
    <lineage>
        <taxon>Bacteria</taxon>
        <taxon>Pseudomonadati</taxon>
        <taxon>Planctomycetota</taxon>
        <taxon>Planctomycetia</taxon>
        <taxon>Pirellulales</taxon>
        <taxon>Pirellulaceae</taxon>
        <taxon>Mariniblastus</taxon>
    </lineage>
</organism>
<feature type="signal peptide" evidence="1">
    <location>
        <begin position="1"/>
        <end position="23"/>
    </location>
</feature>
<dbReference type="KEGG" id="mff:MFFC18_17850"/>
<protein>
    <submittedName>
        <fullName evidence="2">Uncharacterized protein</fullName>
    </submittedName>
</protein>
<keyword evidence="1" id="KW-0732">Signal</keyword>
<gene>
    <name evidence="2" type="ORF">MFFC18_17850</name>
</gene>
<feature type="chain" id="PRO_5022773915" evidence="1">
    <location>
        <begin position="24"/>
        <end position="299"/>
    </location>
</feature>
<keyword evidence="3" id="KW-1185">Reference proteome</keyword>
<sequence precursor="true">MIKTTLTVACAVFALVLSTNANAQDCGCGSNYSAVDFGGYGGYSSYGNVGATGLNNCGRAISNQQAASLWAGYCTETCVTGKKRCGLFSGCGKTGGCGGGGCSQGCFGYPTGGCGSSFSGGCGTASGLGGGCKLFSKLKAGAGGCGLSKGCGFGGGNSCGLGGFSGFGLNTGCGSACGGGCGSSCGLGGGFGLFDKLKSGGGCNLFSKLKGKSKCAAIVSYPVTTVAIDQCGCGNSGQYFNYAVGHEYGTAGIQSSVAGSLTSACGGCSGSTMMSPVINMPAYGTTGAAPIVEQGTPCQ</sequence>
<name>A0A5B9P6M2_9BACT</name>
<dbReference type="AlphaFoldDB" id="A0A5B9P6M2"/>
<reference evidence="2 3" key="1">
    <citation type="submission" date="2019-08" db="EMBL/GenBank/DDBJ databases">
        <title>Deep-cultivation of Planctomycetes and their phenomic and genomic characterization uncovers novel biology.</title>
        <authorList>
            <person name="Wiegand S."/>
            <person name="Jogler M."/>
            <person name="Boedeker C."/>
            <person name="Pinto D."/>
            <person name="Vollmers J."/>
            <person name="Rivas-Marin E."/>
            <person name="Kohn T."/>
            <person name="Peeters S.H."/>
            <person name="Heuer A."/>
            <person name="Rast P."/>
            <person name="Oberbeckmann S."/>
            <person name="Bunk B."/>
            <person name="Jeske O."/>
            <person name="Meyerdierks A."/>
            <person name="Storesund J.E."/>
            <person name="Kallscheuer N."/>
            <person name="Luecker S."/>
            <person name="Lage O.M."/>
            <person name="Pohl T."/>
            <person name="Merkel B.J."/>
            <person name="Hornburger P."/>
            <person name="Mueller R.-W."/>
            <person name="Bruemmer F."/>
            <person name="Labrenz M."/>
            <person name="Spormann A.M."/>
            <person name="Op den Camp H."/>
            <person name="Overmann J."/>
            <person name="Amann R."/>
            <person name="Jetten M.S.M."/>
            <person name="Mascher T."/>
            <person name="Medema M.H."/>
            <person name="Devos D.P."/>
            <person name="Kaster A.-K."/>
            <person name="Ovreas L."/>
            <person name="Rohde M."/>
            <person name="Galperin M.Y."/>
            <person name="Jogler C."/>
        </authorList>
    </citation>
    <scope>NUCLEOTIDE SEQUENCE [LARGE SCALE GENOMIC DNA]</scope>
    <source>
        <strain evidence="2 3">FC18</strain>
    </source>
</reference>
<evidence type="ECO:0000313" key="3">
    <source>
        <dbReference type="Proteomes" id="UP000322214"/>
    </source>
</evidence>
<evidence type="ECO:0000313" key="2">
    <source>
        <dbReference type="EMBL" id="QEG21924.1"/>
    </source>
</evidence>
<evidence type="ECO:0000256" key="1">
    <source>
        <dbReference type="SAM" id="SignalP"/>
    </source>
</evidence>
<dbReference type="EMBL" id="CP042912">
    <property type="protein sequence ID" value="QEG21924.1"/>
    <property type="molecule type" value="Genomic_DNA"/>
</dbReference>
<accession>A0A5B9P6M2</accession>